<dbReference type="InterPro" id="IPR001387">
    <property type="entry name" value="Cro/C1-type_HTH"/>
</dbReference>
<protein>
    <submittedName>
        <fullName evidence="3">Addiction module HigA family antidote</fullName>
    </submittedName>
</protein>
<proteinExistence type="predicted"/>
<evidence type="ECO:0000256" key="1">
    <source>
        <dbReference type="ARBA" id="ARBA00023125"/>
    </source>
</evidence>
<dbReference type="AlphaFoldDB" id="A0A7W6RGP1"/>
<evidence type="ECO:0000313" key="3">
    <source>
        <dbReference type="EMBL" id="MBB4268239.1"/>
    </source>
</evidence>
<dbReference type="PROSITE" id="PS50943">
    <property type="entry name" value="HTH_CROC1"/>
    <property type="match status" value="1"/>
</dbReference>
<gene>
    <name evidence="3" type="ORF">GGD89_003903</name>
</gene>
<name>A0A7W6RGP1_9PROT</name>
<organism evidence="3 4">
    <name type="scientific">Roseospira visakhapatnamensis</name>
    <dbReference type="NCBI Taxonomy" id="390880"/>
    <lineage>
        <taxon>Bacteria</taxon>
        <taxon>Pseudomonadati</taxon>
        <taxon>Pseudomonadota</taxon>
        <taxon>Alphaproteobacteria</taxon>
        <taxon>Rhodospirillales</taxon>
        <taxon>Rhodospirillaceae</taxon>
        <taxon>Roseospira</taxon>
    </lineage>
</organism>
<dbReference type="Proteomes" id="UP000554286">
    <property type="component" value="Unassembled WGS sequence"/>
</dbReference>
<comment type="caution">
    <text evidence="3">The sequence shown here is derived from an EMBL/GenBank/DDBJ whole genome shotgun (WGS) entry which is preliminary data.</text>
</comment>
<keyword evidence="4" id="KW-1185">Reference proteome</keyword>
<dbReference type="RefSeq" id="WP_184049044.1">
    <property type="nucleotide sequence ID" value="NZ_JACIGK010000066.1"/>
</dbReference>
<accession>A0A7W6RGP1</accession>
<dbReference type="SMART" id="SM00530">
    <property type="entry name" value="HTH_XRE"/>
    <property type="match status" value="1"/>
</dbReference>
<dbReference type="EMBL" id="JACIGK010000066">
    <property type="protein sequence ID" value="MBB4268239.1"/>
    <property type="molecule type" value="Genomic_DNA"/>
</dbReference>
<dbReference type="PANTHER" id="PTHR36924:SF1">
    <property type="entry name" value="ANTITOXIN HIGA-1"/>
    <property type="match status" value="1"/>
</dbReference>
<feature type="domain" description="HTH cro/C1-type" evidence="2">
    <location>
        <begin position="26"/>
        <end position="74"/>
    </location>
</feature>
<dbReference type="CDD" id="cd00093">
    <property type="entry name" value="HTH_XRE"/>
    <property type="match status" value="1"/>
</dbReference>
<dbReference type="Gene3D" id="1.10.260.40">
    <property type="entry name" value="lambda repressor-like DNA-binding domains"/>
    <property type="match status" value="1"/>
</dbReference>
<dbReference type="Pfam" id="PF01381">
    <property type="entry name" value="HTH_3"/>
    <property type="match status" value="1"/>
</dbReference>
<evidence type="ECO:0000259" key="2">
    <source>
        <dbReference type="PROSITE" id="PS50943"/>
    </source>
</evidence>
<keyword evidence="1" id="KW-0238">DNA-binding</keyword>
<dbReference type="GO" id="GO:0003677">
    <property type="term" value="F:DNA binding"/>
    <property type="evidence" value="ECO:0007669"/>
    <property type="project" value="UniProtKB-KW"/>
</dbReference>
<dbReference type="SUPFAM" id="SSF47413">
    <property type="entry name" value="lambda repressor-like DNA-binding domains"/>
    <property type="match status" value="1"/>
</dbReference>
<dbReference type="PANTHER" id="PTHR36924">
    <property type="entry name" value="ANTITOXIN HIGA-1"/>
    <property type="match status" value="1"/>
</dbReference>
<evidence type="ECO:0000313" key="4">
    <source>
        <dbReference type="Proteomes" id="UP000554286"/>
    </source>
</evidence>
<dbReference type="InterPro" id="IPR013430">
    <property type="entry name" value="Toxin_antidote_HigA"/>
</dbReference>
<reference evidence="3 4" key="1">
    <citation type="submission" date="2020-08" db="EMBL/GenBank/DDBJ databases">
        <title>Genome sequencing of Purple Non-Sulfur Bacteria from various extreme environments.</title>
        <authorList>
            <person name="Mayer M."/>
        </authorList>
    </citation>
    <scope>NUCLEOTIDE SEQUENCE [LARGE SCALE GENOMIC DNA]</scope>
    <source>
        <strain evidence="3 4">JA131</strain>
    </source>
</reference>
<sequence>MTERIEKIGMRPVHPGEFIREEILAELGLSVSRAAEILGVRRATLSDLVNEKAALSPELALRIEKAFSVSMELLLPMQVQFDVFTMRNRADTIDVNPYVSA</sequence>
<dbReference type="NCBIfam" id="TIGR02607">
    <property type="entry name" value="antidote_HigA"/>
    <property type="match status" value="1"/>
</dbReference>
<dbReference type="InterPro" id="IPR010982">
    <property type="entry name" value="Lambda_DNA-bd_dom_sf"/>
</dbReference>